<evidence type="ECO:0000313" key="2">
    <source>
        <dbReference type="Proteomes" id="UP000499080"/>
    </source>
</evidence>
<sequence>MVIESSGFGECEQGPFLNCRSTLTYYCDNDYAGKGPSCVEAFNCLETAMKESTLTYYCDNDYAEKGPSCEEAFNCLETAMKELEQQNECVAVRFLPLKLVRDLLEKTKSEAKGNFGFLFLNCRPNLMSYFT</sequence>
<organism evidence="1 2">
    <name type="scientific">Araneus ventricosus</name>
    <name type="common">Orbweaver spider</name>
    <name type="synonym">Epeira ventricosa</name>
    <dbReference type="NCBI Taxonomy" id="182803"/>
    <lineage>
        <taxon>Eukaryota</taxon>
        <taxon>Metazoa</taxon>
        <taxon>Ecdysozoa</taxon>
        <taxon>Arthropoda</taxon>
        <taxon>Chelicerata</taxon>
        <taxon>Arachnida</taxon>
        <taxon>Araneae</taxon>
        <taxon>Araneomorphae</taxon>
        <taxon>Entelegynae</taxon>
        <taxon>Araneoidea</taxon>
        <taxon>Araneidae</taxon>
        <taxon>Araneus</taxon>
    </lineage>
</organism>
<dbReference type="OrthoDB" id="125347at2759"/>
<comment type="caution">
    <text evidence="1">The sequence shown here is derived from an EMBL/GenBank/DDBJ whole genome shotgun (WGS) entry which is preliminary data.</text>
</comment>
<dbReference type="AlphaFoldDB" id="A0A4Y2NDH8"/>
<proteinExistence type="predicted"/>
<dbReference type="Proteomes" id="UP000499080">
    <property type="component" value="Unassembled WGS sequence"/>
</dbReference>
<dbReference type="EMBL" id="BGPR01009021">
    <property type="protein sequence ID" value="GBN37455.1"/>
    <property type="molecule type" value="Genomic_DNA"/>
</dbReference>
<protein>
    <submittedName>
        <fullName evidence="1">Uncharacterized protein</fullName>
    </submittedName>
</protein>
<gene>
    <name evidence="1" type="ORF">AVEN_112084_1</name>
</gene>
<name>A0A4Y2NDH8_ARAVE</name>
<evidence type="ECO:0000313" key="1">
    <source>
        <dbReference type="EMBL" id="GBN37455.1"/>
    </source>
</evidence>
<reference evidence="1 2" key="1">
    <citation type="journal article" date="2019" name="Sci. Rep.">
        <title>Orb-weaving spider Araneus ventricosus genome elucidates the spidroin gene catalogue.</title>
        <authorList>
            <person name="Kono N."/>
            <person name="Nakamura H."/>
            <person name="Ohtoshi R."/>
            <person name="Moran D.A.P."/>
            <person name="Shinohara A."/>
            <person name="Yoshida Y."/>
            <person name="Fujiwara M."/>
            <person name="Mori M."/>
            <person name="Tomita M."/>
            <person name="Arakawa K."/>
        </authorList>
    </citation>
    <scope>NUCLEOTIDE SEQUENCE [LARGE SCALE GENOMIC DNA]</scope>
</reference>
<keyword evidence="2" id="KW-1185">Reference proteome</keyword>
<accession>A0A4Y2NDH8</accession>